<name>A0A2H0DVP1_9BACT</name>
<dbReference type="InterPro" id="IPR003669">
    <property type="entry name" value="Thymidylate_synthase_ThyX"/>
</dbReference>
<dbReference type="SUPFAM" id="SSF69796">
    <property type="entry name" value="Thymidylate synthase-complementing protein Thy1"/>
    <property type="match status" value="1"/>
</dbReference>
<dbReference type="GO" id="GO:0050797">
    <property type="term" value="F:thymidylate synthase (FAD) activity"/>
    <property type="evidence" value="ECO:0007669"/>
    <property type="project" value="UniProtKB-UniRule"/>
</dbReference>
<dbReference type="PANTHER" id="PTHR34934">
    <property type="entry name" value="FLAVIN-DEPENDENT THYMIDYLATE SYNTHASE"/>
    <property type="match status" value="1"/>
</dbReference>
<dbReference type="Gene3D" id="3.30.70.3180">
    <property type="match status" value="2"/>
</dbReference>
<dbReference type="GO" id="GO:0050660">
    <property type="term" value="F:flavin adenine dinucleotide binding"/>
    <property type="evidence" value="ECO:0007669"/>
    <property type="project" value="UniProtKB-UniRule"/>
</dbReference>
<accession>A0A2H0DVP1</accession>
<dbReference type="GO" id="GO:0004799">
    <property type="term" value="F:thymidylate synthase activity"/>
    <property type="evidence" value="ECO:0007669"/>
    <property type="project" value="TreeGrafter"/>
</dbReference>
<dbReference type="AlphaFoldDB" id="A0A2H0DVP1"/>
<evidence type="ECO:0000313" key="3">
    <source>
        <dbReference type="Proteomes" id="UP000231136"/>
    </source>
</evidence>
<dbReference type="Proteomes" id="UP000231136">
    <property type="component" value="Unassembled WGS sequence"/>
</dbReference>
<dbReference type="GO" id="GO:0006231">
    <property type="term" value="P:dTMP biosynthetic process"/>
    <property type="evidence" value="ECO:0007669"/>
    <property type="project" value="UniProtKB-UniRule"/>
</dbReference>
<gene>
    <name evidence="2" type="primary">thyX</name>
    <name evidence="2" type="ORF">COW83_00065</name>
</gene>
<dbReference type="PANTHER" id="PTHR34934:SF1">
    <property type="entry name" value="FLAVIN-DEPENDENT THYMIDYLATE SYNTHASE"/>
    <property type="match status" value="1"/>
</dbReference>
<protein>
    <recommendedName>
        <fullName evidence="1">FAD-dependent thymidylate synthase</fullName>
        <ecNumber evidence="1">2.1.1.148</ecNumber>
    </recommendedName>
</protein>
<dbReference type="CDD" id="cd20175">
    <property type="entry name" value="ThyX"/>
    <property type="match status" value="1"/>
</dbReference>
<dbReference type="EMBL" id="PCTR01000002">
    <property type="protein sequence ID" value="PIP86233.1"/>
    <property type="molecule type" value="Genomic_DNA"/>
</dbReference>
<evidence type="ECO:0000313" key="2">
    <source>
        <dbReference type="EMBL" id="PIP86233.1"/>
    </source>
</evidence>
<dbReference type="NCBIfam" id="TIGR02170">
    <property type="entry name" value="thyX"/>
    <property type="match status" value="1"/>
</dbReference>
<proteinExistence type="predicted"/>
<dbReference type="EC" id="2.1.1.148" evidence="1"/>
<dbReference type="Gene3D" id="6.10.140.450">
    <property type="match status" value="1"/>
</dbReference>
<evidence type="ECO:0000256" key="1">
    <source>
        <dbReference type="NCBIfam" id="TIGR02170"/>
    </source>
</evidence>
<comment type="caution">
    <text evidence="2">The sequence shown here is derived from an EMBL/GenBank/DDBJ whole genome shotgun (WGS) entry which is preliminary data.</text>
</comment>
<organism evidence="2 3">
    <name type="scientific">Candidatus Collierbacteria bacterium CG22_combo_CG10-13_8_21_14_all_43_12</name>
    <dbReference type="NCBI Taxonomy" id="1974537"/>
    <lineage>
        <taxon>Bacteria</taxon>
        <taxon>Candidatus Collieribacteriota</taxon>
    </lineage>
</organism>
<dbReference type="PROSITE" id="PS51331">
    <property type="entry name" value="THYX"/>
    <property type="match status" value="1"/>
</dbReference>
<dbReference type="InterPro" id="IPR036098">
    <property type="entry name" value="Thymidylate_synthase_ThyX_sf"/>
</dbReference>
<dbReference type="Pfam" id="PF02511">
    <property type="entry name" value="Thy1"/>
    <property type="match status" value="1"/>
</dbReference>
<dbReference type="GO" id="GO:0070402">
    <property type="term" value="F:NADPH binding"/>
    <property type="evidence" value="ECO:0007669"/>
    <property type="project" value="TreeGrafter"/>
</dbReference>
<sequence length="304" mass="34405">MSNKENDRNLEIKTTEGYLPVVNPEVFETKNGLVYLQSPGVAVISVPAVDLRGLQGFLDGFPEELGFSSFLKDPTPLPSAETLCKFAGQLCYESFGPNRTVNEYASKYFENIMESGHGSVLEHANVTMLWWGISRSLTHELVRHRAGFGFSQVSQRYVGGKTLKFVERPEYAGDYYLHKLFEDRIDRTQQEYEVMTDYLVAKQKGGTEILSAEHKTDLRKKVRQAARSLLPNETEAPVVVTANVRAWRHFLNMRGSEHAETEIRRAAFESYRCLSRIAPLLFGDFKVVYLPDGTHGLSTPFPKV</sequence>
<reference evidence="2 3" key="1">
    <citation type="submission" date="2017-09" db="EMBL/GenBank/DDBJ databases">
        <title>Depth-based differentiation of microbial function through sediment-hosted aquifers and enrichment of novel symbionts in the deep terrestrial subsurface.</title>
        <authorList>
            <person name="Probst A.J."/>
            <person name="Ladd B."/>
            <person name="Jarett J.K."/>
            <person name="Geller-Mcgrath D.E."/>
            <person name="Sieber C.M."/>
            <person name="Emerson J.B."/>
            <person name="Anantharaman K."/>
            <person name="Thomas B.C."/>
            <person name="Malmstrom R."/>
            <person name="Stieglmeier M."/>
            <person name="Klingl A."/>
            <person name="Woyke T."/>
            <person name="Ryan C.M."/>
            <person name="Banfield J.F."/>
        </authorList>
    </citation>
    <scope>NUCLEOTIDE SEQUENCE [LARGE SCALE GENOMIC DNA]</scope>
    <source>
        <strain evidence="2">CG22_combo_CG10-13_8_21_14_all_43_12</strain>
    </source>
</reference>